<reference evidence="12 13" key="1">
    <citation type="submission" date="2012-09" db="EMBL/GenBank/DDBJ databases">
        <title>Genome Sequence of alkane-degrading Bacterium Alcanivorax sp. 19-m-6.</title>
        <authorList>
            <person name="Lai Q."/>
            <person name="Shao Z."/>
        </authorList>
    </citation>
    <scope>NUCLEOTIDE SEQUENCE [LARGE SCALE GENOMIC DNA]</scope>
    <source>
        <strain evidence="12 13">19-m-6</strain>
    </source>
</reference>
<dbReference type="AlphaFoldDB" id="A0A095UP76"/>
<dbReference type="InterPro" id="IPR027417">
    <property type="entry name" value="P-loop_NTPase"/>
</dbReference>
<feature type="binding site" evidence="11">
    <location>
        <position position="24"/>
    </location>
    <ligand>
        <name>substrate</name>
    </ligand>
</feature>
<evidence type="ECO:0000256" key="7">
    <source>
        <dbReference type="ARBA" id="ARBA00022777"/>
    </source>
</evidence>
<dbReference type="SUPFAM" id="SSF52540">
    <property type="entry name" value="P-loop containing nucleoside triphosphate hydrolases"/>
    <property type="match status" value="1"/>
</dbReference>
<keyword evidence="4 11" id="KW-0028">Amino-acid biosynthesis</keyword>
<keyword evidence="13" id="KW-1185">Reference proteome</keyword>
<evidence type="ECO:0000256" key="8">
    <source>
        <dbReference type="ARBA" id="ARBA00022840"/>
    </source>
</evidence>
<dbReference type="eggNOG" id="COG0703">
    <property type="taxonomic scope" value="Bacteria"/>
</dbReference>
<keyword evidence="11" id="KW-0963">Cytoplasm</keyword>
<evidence type="ECO:0000256" key="9">
    <source>
        <dbReference type="ARBA" id="ARBA00023141"/>
    </source>
</evidence>
<feature type="binding site" evidence="11">
    <location>
        <position position="127"/>
    </location>
    <ligand>
        <name>substrate</name>
    </ligand>
</feature>
<dbReference type="UniPathway" id="UPA00053">
    <property type="reaction ID" value="UER00088"/>
</dbReference>
<evidence type="ECO:0000256" key="3">
    <source>
        <dbReference type="ARBA" id="ARBA00012154"/>
    </source>
</evidence>
<dbReference type="PROSITE" id="PS01128">
    <property type="entry name" value="SHIKIMATE_KINASE"/>
    <property type="match status" value="1"/>
</dbReference>
<sequence length="163" mass="18103">MGAGKSTLGRHLSQILDYPFYDSDKVIEEKTGADIPWIFDMEGEAGFRRREHEVIEELSALSGIVLATGGGVVVTPENRRLLHDRGCVVYLWTPVEVQLARTRNDRNRPLLQTADPQAKLEALFAERDPLYREVAHHVVSTASGNLKKVADDVLACLGSHRQG</sequence>
<dbReference type="EMBL" id="ARXV01000009">
    <property type="protein sequence ID" value="KGD64325.1"/>
    <property type="molecule type" value="Genomic_DNA"/>
</dbReference>
<dbReference type="GO" id="GO:0005524">
    <property type="term" value="F:ATP binding"/>
    <property type="evidence" value="ECO:0007669"/>
    <property type="project" value="UniProtKB-UniRule"/>
</dbReference>
<dbReference type="GO" id="GO:0009423">
    <property type="term" value="P:chorismate biosynthetic process"/>
    <property type="evidence" value="ECO:0007669"/>
    <property type="project" value="UniProtKB-UniRule"/>
</dbReference>
<keyword evidence="7 11" id="KW-0418">Kinase</keyword>
<evidence type="ECO:0000256" key="1">
    <source>
        <dbReference type="ARBA" id="ARBA00004842"/>
    </source>
</evidence>
<dbReference type="GO" id="GO:0000287">
    <property type="term" value="F:magnesium ion binding"/>
    <property type="evidence" value="ECO:0007669"/>
    <property type="project" value="UniProtKB-UniRule"/>
</dbReference>
<keyword evidence="8 11" id="KW-0067">ATP-binding</keyword>
<protein>
    <recommendedName>
        <fullName evidence="3 11">Shikimate kinase</fullName>
        <shortName evidence="11">SK</shortName>
        <ecNumber evidence="3 11">2.7.1.71</ecNumber>
    </recommendedName>
</protein>
<dbReference type="Proteomes" id="UP000029444">
    <property type="component" value="Unassembled WGS sequence"/>
</dbReference>
<dbReference type="Gene3D" id="3.40.50.300">
    <property type="entry name" value="P-loop containing nucleotide triphosphate hydrolases"/>
    <property type="match status" value="1"/>
</dbReference>
<keyword evidence="11" id="KW-0460">Magnesium</keyword>
<dbReference type="HAMAP" id="MF_00109">
    <property type="entry name" value="Shikimate_kinase"/>
    <property type="match status" value="1"/>
</dbReference>
<keyword evidence="6 11" id="KW-0547">Nucleotide-binding</keyword>
<evidence type="ECO:0000256" key="11">
    <source>
        <dbReference type="HAMAP-Rule" id="MF_00109"/>
    </source>
</evidence>
<organism evidence="12 13">
    <name type="scientific">Alcanivorax nanhaiticus</name>
    <dbReference type="NCBI Taxonomy" id="1177154"/>
    <lineage>
        <taxon>Bacteria</taxon>
        <taxon>Pseudomonadati</taxon>
        <taxon>Pseudomonadota</taxon>
        <taxon>Gammaproteobacteria</taxon>
        <taxon>Oceanospirillales</taxon>
        <taxon>Alcanivoracaceae</taxon>
        <taxon>Alcanivorax</taxon>
    </lineage>
</organism>
<evidence type="ECO:0000256" key="4">
    <source>
        <dbReference type="ARBA" id="ARBA00022605"/>
    </source>
</evidence>
<accession>A0A095UP76</accession>
<evidence type="ECO:0000256" key="5">
    <source>
        <dbReference type="ARBA" id="ARBA00022679"/>
    </source>
</evidence>
<gene>
    <name evidence="11" type="primary">aroK</name>
    <name evidence="12" type="ORF">Y5S_02380</name>
</gene>
<feature type="binding site" evidence="11">
    <location>
        <position position="70"/>
    </location>
    <ligand>
        <name>substrate</name>
    </ligand>
</feature>
<comment type="function">
    <text evidence="11">Catalyzes the specific phosphorylation of the 3-hydroxyl group of shikimic acid using ATP as a cosubstrate.</text>
</comment>
<dbReference type="PANTHER" id="PTHR21087:SF16">
    <property type="entry name" value="SHIKIMATE KINASE 1, CHLOROPLASTIC"/>
    <property type="match status" value="1"/>
</dbReference>
<evidence type="ECO:0000256" key="6">
    <source>
        <dbReference type="ARBA" id="ARBA00022741"/>
    </source>
</evidence>
<dbReference type="NCBIfam" id="NF003456">
    <property type="entry name" value="PRK05057.1"/>
    <property type="match status" value="1"/>
</dbReference>
<comment type="subunit">
    <text evidence="11">Monomer.</text>
</comment>
<comment type="cofactor">
    <cofactor evidence="11">
        <name>Mg(2+)</name>
        <dbReference type="ChEBI" id="CHEBI:18420"/>
    </cofactor>
    <text evidence="11">Binds 1 Mg(2+) ion per subunit.</text>
</comment>
<feature type="binding site" evidence="11">
    <location>
        <position position="48"/>
    </location>
    <ligand>
        <name>substrate</name>
    </ligand>
</feature>
<dbReference type="PRINTS" id="PR01100">
    <property type="entry name" value="SHIKIMTKNASE"/>
</dbReference>
<dbReference type="GO" id="GO:0004765">
    <property type="term" value="F:shikimate kinase activity"/>
    <property type="evidence" value="ECO:0007669"/>
    <property type="project" value="UniProtKB-UniRule"/>
</dbReference>
<evidence type="ECO:0000256" key="10">
    <source>
        <dbReference type="ARBA" id="ARBA00048567"/>
    </source>
</evidence>
<keyword evidence="9 11" id="KW-0057">Aromatic amino acid biosynthesis</keyword>
<dbReference type="CDD" id="cd00464">
    <property type="entry name" value="SK"/>
    <property type="match status" value="1"/>
</dbReference>
<dbReference type="InterPro" id="IPR023000">
    <property type="entry name" value="Shikimate_kinase_CS"/>
</dbReference>
<comment type="subcellular location">
    <subcellularLocation>
        <location evidence="11">Cytoplasm</location>
    </subcellularLocation>
</comment>
<dbReference type="PANTHER" id="PTHR21087">
    <property type="entry name" value="SHIKIMATE KINASE"/>
    <property type="match status" value="1"/>
</dbReference>
<keyword evidence="11" id="KW-0479">Metal-binding</keyword>
<evidence type="ECO:0000313" key="12">
    <source>
        <dbReference type="EMBL" id="KGD64325.1"/>
    </source>
</evidence>
<feature type="binding site" evidence="11">
    <location>
        <begin position="2"/>
        <end position="7"/>
    </location>
    <ligand>
        <name>ATP</name>
        <dbReference type="ChEBI" id="CHEBI:30616"/>
    </ligand>
</feature>
<dbReference type="GO" id="GO:0008652">
    <property type="term" value="P:amino acid biosynthetic process"/>
    <property type="evidence" value="ECO:0007669"/>
    <property type="project" value="UniProtKB-KW"/>
</dbReference>
<comment type="caution">
    <text evidence="11">Lacks conserved residue(s) required for the propagation of feature annotation.</text>
</comment>
<comment type="catalytic activity">
    <reaction evidence="10 11">
        <text>shikimate + ATP = 3-phosphoshikimate + ADP + H(+)</text>
        <dbReference type="Rhea" id="RHEA:13121"/>
        <dbReference type="ChEBI" id="CHEBI:15378"/>
        <dbReference type="ChEBI" id="CHEBI:30616"/>
        <dbReference type="ChEBI" id="CHEBI:36208"/>
        <dbReference type="ChEBI" id="CHEBI:145989"/>
        <dbReference type="ChEBI" id="CHEBI:456216"/>
        <dbReference type="EC" id="2.7.1.71"/>
    </reaction>
</comment>
<proteinExistence type="inferred from homology"/>
<dbReference type="InterPro" id="IPR000623">
    <property type="entry name" value="Shikimate_kinase/TSH1"/>
</dbReference>
<feature type="binding site" evidence="11">
    <location>
        <position position="6"/>
    </location>
    <ligand>
        <name>Mg(2+)</name>
        <dbReference type="ChEBI" id="CHEBI:18420"/>
    </ligand>
</feature>
<evidence type="ECO:0000313" key="13">
    <source>
        <dbReference type="Proteomes" id="UP000029444"/>
    </source>
</evidence>
<keyword evidence="5 11" id="KW-0808">Transferase</keyword>
<comment type="similarity">
    <text evidence="2 11">Belongs to the shikimate kinase family.</text>
</comment>
<evidence type="ECO:0000256" key="2">
    <source>
        <dbReference type="ARBA" id="ARBA00006997"/>
    </source>
</evidence>
<dbReference type="PATRIC" id="fig|1177154.3.peg.2414"/>
<name>A0A095UP76_9GAMM</name>
<dbReference type="EC" id="2.7.1.71" evidence="3 11"/>
<feature type="binding site" evidence="11">
    <location>
        <position position="108"/>
    </location>
    <ligand>
        <name>ATP</name>
        <dbReference type="ChEBI" id="CHEBI:30616"/>
    </ligand>
</feature>
<comment type="pathway">
    <text evidence="1 11">Metabolic intermediate biosynthesis; chorismate biosynthesis; chorismate from D-erythrose 4-phosphate and phosphoenolpyruvate: step 5/7.</text>
</comment>
<comment type="caution">
    <text evidence="12">The sequence shown here is derived from an EMBL/GenBank/DDBJ whole genome shotgun (WGS) entry which is preliminary data.</text>
</comment>
<dbReference type="GO" id="GO:0009073">
    <property type="term" value="P:aromatic amino acid family biosynthetic process"/>
    <property type="evidence" value="ECO:0007669"/>
    <property type="project" value="UniProtKB-KW"/>
</dbReference>
<dbReference type="GO" id="GO:0005829">
    <property type="term" value="C:cytosol"/>
    <property type="evidence" value="ECO:0007669"/>
    <property type="project" value="TreeGrafter"/>
</dbReference>
<dbReference type="Pfam" id="PF01202">
    <property type="entry name" value="SKI"/>
    <property type="match status" value="1"/>
</dbReference>
<dbReference type="InterPro" id="IPR031322">
    <property type="entry name" value="Shikimate/glucono_kinase"/>
</dbReference>
<dbReference type="STRING" id="1177154.Y5S_02380"/>